<dbReference type="EMBL" id="LNJQ01000001">
    <property type="protein sequence ID" value="KWZ42781.1"/>
    <property type="molecule type" value="Genomic_DNA"/>
</dbReference>
<feature type="region of interest" description="Disordered" evidence="1">
    <location>
        <begin position="71"/>
        <end position="100"/>
    </location>
</feature>
<evidence type="ECO:0000313" key="3">
    <source>
        <dbReference type="Proteomes" id="UP000070255"/>
    </source>
</evidence>
<evidence type="ECO:0000256" key="1">
    <source>
        <dbReference type="SAM" id="MobiDB-lite"/>
    </source>
</evidence>
<organism evidence="2 3">
    <name type="scientific">Burkholderia savannae</name>
    <dbReference type="NCBI Taxonomy" id="1637837"/>
    <lineage>
        <taxon>Bacteria</taxon>
        <taxon>Pseudomonadati</taxon>
        <taxon>Pseudomonadota</taxon>
        <taxon>Betaproteobacteria</taxon>
        <taxon>Burkholderiales</taxon>
        <taxon>Burkholderiaceae</taxon>
        <taxon>Burkholderia</taxon>
        <taxon>pseudomallei group</taxon>
    </lineage>
</organism>
<comment type="caution">
    <text evidence="2">The sequence shown here is derived from an EMBL/GenBank/DDBJ whole genome shotgun (WGS) entry which is preliminary data.</text>
</comment>
<gene>
    <name evidence="2" type="ORF">WS72_07825</name>
</gene>
<name>A0ABR5TCR2_9BURK</name>
<dbReference type="Proteomes" id="UP000070255">
    <property type="component" value="Unassembled WGS sequence"/>
</dbReference>
<accession>A0ABR5TCR2</accession>
<keyword evidence="3" id="KW-1185">Reference proteome</keyword>
<evidence type="ECO:0000313" key="2">
    <source>
        <dbReference type="EMBL" id="KWZ42781.1"/>
    </source>
</evidence>
<proteinExistence type="predicted"/>
<reference evidence="2 3" key="1">
    <citation type="submission" date="2015-11" db="EMBL/GenBank/DDBJ databases">
        <authorList>
            <person name="Sahl J."/>
            <person name="Wagner D."/>
            <person name="Keim P."/>
        </authorList>
    </citation>
    <scope>NUCLEOTIDE SEQUENCE [LARGE SCALE GENOMIC DNA]</scope>
    <source>
        <strain evidence="2 3">BDU18</strain>
    </source>
</reference>
<protein>
    <submittedName>
        <fullName evidence="2">Uncharacterized protein</fullName>
    </submittedName>
</protein>
<sequence length="132" mass="14271">MRSAARGVIERRIGFNGRFRFAVSIRGFDAWLRHASRPMRRGIAAVAQSPTISALRDALVARDAARAGGCAIAANRNDPHRRPNASRPAAGPQPNAGRASRIERDSFLAVSARLRPVFVPACARTFVARVDA</sequence>